<dbReference type="Proteomes" id="UP000001861">
    <property type="component" value="Unassembled WGS sequence"/>
</dbReference>
<proteinExistence type="predicted"/>
<dbReference type="VEuPathDB" id="FungiDB:CC1G_07267"/>
<evidence type="ECO:0000313" key="1">
    <source>
        <dbReference type="EMBL" id="EAU81337.1"/>
    </source>
</evidence>
<accession>A8PD56</accession>
<dbReference type="InParanoid" id="A8PD56"/>
<evidence type="ECO:0000313" key="2">
    <source>
        <dbReference type="Proteomes" id="UP000001861"/>
    </source>
</evidence>
<dbReference type="KEGG" id="cci:CC1G_07267"/>
<keyword evidence="2" id="KW-1185">Reference proteome</keyword>
<organism evidence="1 2">
    <name type="scientific">Coprinopsis cinerea (strain Okayama-7 / 130 / ATCC MYA-4618 / FGSC 9003)</name>
    <name type="common">Inky cap fungus</name>
    <name type="synonym">Hormographiella aspergillata</name>
    <dbReference type="NCBI Taxonomy" id="240176"/>
    <lineage>
        <taxon>Eukaryota</taxon>
        <taxon>Fungi</taxon>
        <taxon>Dikarya</taxon>
        <taxon>Basidiomycota</taxon>
        <taxon>Agaricomycotina</taxon>
        <taxon>Agaricomycetes</taxon>
        <taxon>Agaricomycetidae</taxon>
        <taxon>Agaricales</taxon>
        <taxon>Agaricineae</taxon>
        <taxon>Psathyrellaceae</taxon>
        <taxon>Coprinopsis</taxon>
    </lineage>
</organism>
<dbReference type="AlphaFoldDB" id="A8PD56"/>
<protein>
    <submittedName>
        <fullName evidence="1">Uncharacterized protein</fullName>
    </submittedName>
</protein>
<dbReference type="EMBL" id="AACS02000006">
    <property type="protein sequence ID" value="EAU81337.1"/>
    <property type="molecule type" value="Genomic_DNA"/>
</dbReference>
<dbReference type="RefSeq" id="XP_001840537.1">
    <property type="nucleotide sequence ID" value="XM_001840485.1"/>
</dbReference>
<sequence>MPDPVVLYTRYYEECLEGFPASIEFIDQLSAVNLPVEPLRLPGLPTIPVPIYLAGFFVDWRLRPSEGVKAYMISEQVIDRWEEKGYPKPFISPSTIDWPTGNYLIHFATYASGCSHRDLKYFHEHRDAVINQFLDLTDFTDEAKRFVKTKAFKWHRYLLPGGWEEV</sequence>
<dbReference type="GeneID" id="6017184"/>
<reference evidence="1 2" key="1">
    <citation type="journal article" date="2010" name="Proc. Natl. Acad. Sci. U.S.A.">
        <title>Insights into evolution of multicellular fungi from the assembled chromosomes of the mushroom Coprinopsis cinerea (Coprinus cinereus).</title>
        <authorList>
            <person name="Stajich J.E."/>
            <person name="Wilke S.K."/>
            <person name="Ahren D."/>
            <person name="Au C.H."/>
            <person name="Birren B.W."/>
            <person name="Borodovsky M."/>
            <person name="Burns C."/>
            <person name="Canback B."/>
            <person name="Casselton L.A."/>
            <person name="Cheng C.K."/>
            <person name="Deng J."/>
            <person name="Dietrich F.S."/>
            <person name="Fargo D.C."/>
            <person name="Farman M.L."/>
            <person name="Gathman A.C."/>
            <person name="Goldberg J."/>
            <person name="Guigo R."/>
            <person name="Hoegger P.J."/>
            <person name="Hooker J.B."/>
            <person name="Huggins A."/>
            <person name="James T.Y."/>
            <person name="Kamada T."/>
            <person name="Kilaru S."/>
            <person name="Kodira C."/>
            <person name="Kues U."/>
            <person name="Kupfer D."/>
            <person name="Kwan H.S."/>
            <person name="Lomsadze A."/>
            <person name="Li W."/>
            <person name="Lilly W.W."/>
            <person name="Ma L.J."/>
            <person name="Mackey A.J."/>
            <person name="Manning G."/>
            <person name="Martin F."/>
            <person name="Muraguchi H."/>
            <person name="Natvig D.O."/>
            <person name="Palmerini H."/>
            <person name="Ramesh M.A."/>
            <person name="Rehmeyer C.J."/>
            <person name="Roe B.A."/>
            <person name="Shenoy N."/>
            <person name="Stanke M."/>
            <person name="Ter-Hovhannisyan V."/>
            <person name="Tunlid A."/>
            <person name="Velagapudi R."/>
            <person name="Vision T.J."/>
            <person name="Zeng Q."/>
            <person name="Zolan M.E."/>
            <person name="Pukkila P.J."/>
        </authorList>
    </citation>
    <scope>NUCLEOTIDE SEQUENCE [LARGE SCALE GENOMIC DNA]</scope>
    <source>
        <strain evidence="2">Okayama-7 / 130 / ATCC MYA-4618 / FGSC 9003</strain>
    </source>
</reference>
<gene>
    <name evidence="1" type="ORF">CC1G_07267</name>
</gene>
<comment type="caution">
    <text evidence="1">The sequence shown here is derived from an EMBL/GenBank/DDBJ whole genome shotgun (WGS) entry which is preliminary data.</text>
</comment>
<name>A8PD56_COPC7</name>